<dbReference type="EMBL" id="BRXZ01007995">
    <property type="protein sequence ID" value="GMI37889.1"/>
    <property type="molecule type" value="Genomic_DNA"/>
</dbReference>
<gene>
    <name evidence="2" type="ORF">TrRE_jg1685</name>
</gene>
<evidence type="ECO:0000256" key="1">
    <source>
        <dbReference type="SAM" id="Phobius"/>
    </source>
</evidence>
<evidence type="ECO:0000313" key="2">
    <source>
        <dbReference type="EMBL" id="GMI37889.1"/>
    </source>
</evidence>
<evidence type="ECO:0000313" key="3">
    <source>
        <dbReference type="Proteomes" id="UP001165082"/>
    </source>
</evidence>
<keyword evidence="1" id="KW-0472">Membrane</keyword>
<dbReference type="AlphaFoldDB" id="A0A9W7GA97"/>
<feature type="transmembrane region" description="Helical" evidence="1">
    <location>
        <begin position="110"/>
        <end position="129"/>
    </location>
</feature>
<comment type="caution">
    <text evidence="2">The sequence shown here is derived from an EMBL/GenBank/DDBJ whole genome shotgun (WGS) entry which is preliminary data.</text>
</comment>
<keyword evidence="3" id="KW-1185">Reference proteome</keyword>
<proteinExistence type="predicted"/>
<name>A0A9W7GA97_9STRA</name>
<keyword evidence="1" id="KW-1133">Transmembrane helix</keyword>
<protein>
    <submittedName>
        <fullName evidence="2">Uncharacterized protein</fullName>
    </submittedName>
</protein>
<keyword evidence="1" id="KW-0812">Transmembrane</keyword>
<sequence>NGVVFYFDPSARSMKWVNRRGPRWGAQEDHAATLQVWGSSEDEDEGRDVLVVAGGKEIVAMEVRGGKVAGKLGLKQVMAATMLGDEEGIVVFTDDVVWGYDVEISVGSGGAWRMVAVVGVIVMVVLVVMKSNGVLEEEYGDRGEEEYGRADDLDKDELEILGREIRSR</sequence>
<dbReference type="OrthoDB" id="10508977at2759"/>
<feature type="non-terminal residue" evidence="2">
    <location>
        <position position="1"/>
    </location>
</feature>
<accession>A0A9W7GA97</accession>
<dbReference type="Proteomes" id="UP001165082">
    <property type="component" value="Unassembled WGS sequence"/>
</dbReference>
<organism evidence="2 3">
    <name type="scientific">Triparma retinervis</name>
    <dbReference type="NCBI Taxonomy" id="2557542"/>
    <lineage>
        <taxon>Eukaryota</taxon>
        <taxon>Sar</taxon>
        <taxon>Stramenopiles</taxon>
        <taxon>Ochrophyta</taxon>
        <taxon>Bolidophyceae</taxon>
        <taxon>Parmales</taxon>
        <taxon>Triparmaceae</taxon>
        <taxon>Triparma</taxon>
    </lineage>
</organism>
<reference evidence="2" key="1">
    <citation type="submission" date="2022-07" db="EMBL/GenBank/DDBJ databases">
        <title>Genome analysis of Parmales, a sister group of diatoms, reveals the evolutionary specialization of diatoms from phago-mixotrophs to photoautotrophs.</title>
        <authorList>
            <person name="Ban H."/>
            <person name="Sato S."/>
            <person name="Yoshikawa S."/>
            <person name="Kazumasa Y."/>
            <person name="Nakamura Y."/>
            <person name="Ichinomiya M."/>
            <person name="Saitoh K."/>
            <person name="Sato N."/>
            <person name="Blanc-Mathieu R."/>
            <person name="Endo H."/>
            <person name="Kuwata A."/>
            <person name="Ogata H."/>
        </authorList>
    </citation>
    <scope>NUCLEOTIDE SEQUENCE</scope>
</reference>